<dbReference type="InterPro" id="IPR005338">
    <property type="entry name" value="Anhydro_N_Ac-Mur_kinase"/>
</dbReference>
<dbReference type="OrthoDB" id="5427593at2759"/>
<dbReference type="EMBL" id="AJWJ01000557">
    <property type="protein sequence ID" value="KAF2070012.1"/>
    <property type="molecule type" value="Genomic_DNA"/>
</dbReference>
<gene>
    <name evidence="1" type="ORF">CYY_008669</name>
</gene>
<evidence type="ECO:0008006" key="3">
    <source>
        <dbReference type="Google" id="ProtNLM"/>
    </source>
</evidence>
<dbReference type="PANTHER" id="PTHR30605:SF0">
    <property type="entry name" value="ANHYDRO-N-ACETYLMURAMIC ACID KINASE"/>
    <property type="match status" value="1"/>
</dbReference>
<dbReference type="GO" id="GO:0006040">
    <property type="term" value="P:amino sugar metabolic process"/>
    <property type="evidence" value="ECO:0007669"/>
    <property type="project" value="InterPro"/>
</dbReference>
<keyword evidence="2" id="KW-1185">Reference proteome</keyword>
<dbReference type="AlphaFoldDB" id="A0A8J4PN47"/>
<sequence length="454" mass="50292">MKFNIVGLMSGTSVDAIDVSVFSVRVDKHKPIKDNNADQFTYKIKERAFQKVPWSESTRLLIFKLFDPEKSNVVDLCEANFILGKEFANAVNKVLIDNQINSNEIDLIGSHGQTIWHNIVRENNDEKVKVTSTLQIGCISVIANITGITTVGDFRVADVINGGQGAPFASIFDYLMCRNIIGDGGHDGDGIGIQNIGGIGNITILPNNTSKYEPLSFDNGPGNVLIDWISTKISNGLLTYDKDGEMGQKGRVNQQLLDMMIKETPYLGFSPPKSTGRELFSFQYAQQWYDIGKQQCGIQDDTDFVSTFTELTAVAIANSIREFTCIKVKHLYIGGGGSLNPYLMSRIQSNVGEHTLVHKHNQLGIDSESKEAIIFGLLGLLNTLNLGVDLSPFTGSKKPSSSNNNINYTPLVVLGKSSPGKNHLELIKKMYQFISFYWPVHQDKQYHQQLGRTE</sequence>
<dbReference type="GO" id="GO:0016773">
    <property type="term" value="F:phosphotransferase activity, alcohol group as acceptor"/>
    <property type="evidence" value="ECO:0007669"/>
    <property type="project" value="InterPro"/>
</dbReference>
<accession>A0A8J4PN47</accession>
<protein>
    <recommendedName>
        <fullName evidence="3">Anhydro-N-acetylmuramic acid kinase</fullName>
    </recommendedName>
</protein>
<dbReference type="InterPro" id="IPR043129">
    <property type="entry name" value="ATPase_NBD"/>
</dbReference>
<name>A0A8J4PN47_9MYCE</name>
<dbReference type="Pfam" id="PF03702">
    <property type="entry name" value="AnmK"/>
    <property type="match status" value="1"/>
</dbReference>
<organism evidence="1 2">
    <name type="scientific">Polysphondylium violaceum</name>
    <dbReference type="NCBI Taxonomy" id="133409"/>
    <lineage>
        <taxon>Eukaryota</taxon>
        <taxon>Amoebozoa</taxon>
        <taxon>Evosea</taxon>
        <taxon>Eumycetozoa</taxon>
        <taxon>Dictyostelia</taxon>
        <taxon>Dictyosteliales</taxon>
        <taxon>Dictyosteliaceae</taxon>
        <taxon>Polysphondylium</taxon>
    </lineage>
</organism>
<dbReference type="PANTHER" id="PTHR30605">
    <property type="entry name" value="ANHYDRO-N-ACETYLMURAMIC ACID KINASE"/>
    <property type="match status" value="1"/>
</dbReference>
<evidence type="ECO:0000313" key="1">
    <source>
        <dbReference type="EMBL" id="KAF2070012.1"/>
    </source>
</evidence>
<dbReference type="GO" id="GO:0009254">
    <property type="term" value="P:peptidoglycan turnover"/>
    <property type="evidence" value="ECO:0007669"/>
    <property type="project" value="InterPro"/>
</dbReference>
<dbReference type="SUPFAM" id="SSF53067">
    <property type="entry name" value="Actin-like ATPase domain"/>
    <property type="match status" value="1"/>
</dbReference>
<dbReference type="GO" id="GO:0005524">
    <property type="term" value="F:ATP binding"/>
    <property type="evidence" value="ECO:0007669"/>
    <property type="project" value="InterPro"/>
</dbReference>
<comment type="caution">
    <text evidence="1">The sequence shown here is derived from an EMBL/GenBank/DDBJ whole genome shotgun (WGS) entry which is preliminary data.</text>
</comment>
<dbReference type="Proteomes" id="UP000695562">
    <property type="component" value="Unassembled WGS sequence"/>
</dbReference>
<reference evidence="1" key="1">
    <citation type="submission" date="2020-01" db="EMBL/GenBank/DDBJ databases">
        <title>Development of genomics and gene disruption for Polysphondylium violaceum indicates a role for the polyketide synthase stlB in stalk morphogenesis.</title>
        <authorList>
            <person name="Narita B."/>
            <person name="Kawabe Y."/>
            <person name="Kin K."/>
            <person name="Saito T."/>
            <person name="Gibbs R."/>
            <person name="Kuspa A."/>
            <person name="Muzny D."/>
            <person name="Queller D."/>
            <person name="Richards S."/>
            <person name="Strassman J."/>
            <person name="Sucgang R."/>
            <person name="Worley K."/>
            <person name="Schaap P."/>
        </authorList>
    </citation>
    <scope>NUCLEOTIDE SEQUENCE</scope>
    <source>
        <strain evidence="1">QSvi11</strain>
    </source>
</reference>
<proteinExistence type="predicted"/>
<dbReference type="Gene3D" id="3.30.420.40">
    <property type="match status" value="2"/>
</dbReference>
<evidence type="ECO:0000313" key="2">
    <source>
        <dbReference type="Proteomes" id="UP000695562"/>
    </source>
</evidence>